<dbReference type="Gene3D" id="3.40.50.880">
    <property type="match status" value="1"/>
</dbReference>
<feature type="domain" description="DJ-1/PfpI" evidence="1">
    <location>
        <begin position="13"/>
        <end position="153"/>
    </location>
</feature>
<evidence type="ECO:0000259" key="1">
    <source>
        <dbReference type="Pfam" id="PF01965"/>
    </source>
</evidence>
<keyword evidence="3" id="KW-1185">Reference proteome</keyword>
<name>A0A2N9YAR0_9GAMM</name>
<dbReference type="InterPro" id="IPR029062">
    <property type="entry name" value="Class_I_gatase-like"/>
</dbReference>
<dbReference type="PANTHER" id="PTHR10224:SF12">
    <property type="entry name" value="GLYOXALASE ELBB"/>
    <property type="match status" value="1"/>
</dbReference>
<sequence>MKIGVLLSGCGVYDGSEIHEAVLTLLALDRLGVTVQCIAPDSEQYHVINHLNGAEMVEKRNVLVEAARIARGHIQALQLVNSTDLDGLILAGGFGAAKNLSQWAFAGADGHVLPAVQQLIVEMVQAKKPIAALCIAPVVVAKALQGSGITTTLTVGTTEASSPYDIAGISAGLNSAGAEAVMMTVDGIVIDKVNKIITSPCYMMEASIAQVFIGIEKTCKALVEMIRETAT</sequence>
<evidence type="ECO:0000313" key="2">
    <source>
        <dbReference type="EMBL" id="AUI67567.1"/>
    </source>
</evidence>
<dbReference type="GO" id="GO:0016829">
    <property type="term" value="F:lyase activity"/>
    <property type="evidence" value="ECO:0007669"/>
    <property type="project" value="UniProtKB-KW"/>
</dbReference>
<accession>A0A2N9YAR0</accession>
<dbReference type="PANTHER" id="PTHR10224">
    <property type="entry name" value="ES1 PROTEIN HOMOLOG, MITOCHONDRIAL"/>
    <property type="match status" value="1"/>
</dbReference>
<dbReference type="Pfam" id="PF01965">
    <property type="entry name" value="DJ-1_PfpI"/>
    <property type="match status" value="1"/>
</dbReference>
<organism evidence="2 3">
    <name type="scientific">Beggiatoa leptomitoformis</name>
    <dbReference type="NCBI Taxonomy" id="288004"/>
    <lineage>
        <taxon>Bacteria</taxon>
        <taxon>Pseudomonadati</taxon>
        <taxon>Pseudomonadota</taxon>
        <taxon>Gammaproteobacteria</taxon>
        <taxon>Thiotrichales</taxon>
        <taxon>Thiotrichaceae</taxon>
        <taxon>Beggiatoa</taxon>
    </lineage>
</organism>
<reference evidence="3" key="1">
    <citation type="submission" date="2016-12" db="EMBL/GenBank/DDBJ databases">
        <title>Complete Genome Sequence of Beggiatoa leptomitiformis D-401.</title>
        <authorList>
            <person name="Fomenkov A."/>
            <person name="Vincze T."/>
            <person name="Grabovich M."/>
            <person name="Anton B.P."/>
            <person name="Dubinina G."/>
            <person name="Orlova M."/>
            <person name="Belousova E."/>
            <person name="Roberts R.J."/>
        </authorList>
    </citation>
    <scope>NUCLEOTIDE SEQUENCE [LARGE SCALE GENOMIC DNA]</scope>
    <source>
        <strain evidence="3">D-401</strain>
    </source>
</reference>
<dbReference type="STRING" id="288004.AL038_04120"/>
<keyword evidence="2" id="KW-0456">Lyase</keyword>
<dbReference type="AlphaFoldDB" id="A0A2N9YAR0"/>
<protein>
    <submittedName>
        <fullName evidence="2">Isoprenoid biosynthesis glyoxalase ElbB</fullName>
        <ecNumber evidence="2">4.2.1.-</ecNumber>
    </submittedName>
</protein>
<dbReference type="SUPFAM" id="SSF52317">
    <property type="entry name" value="Class I glutamine amidotransferase-like"/>
    <property type="match status" value="1"/>
</dbReference>
<dbReference type="OrthoDB" id="5605062at2"/>
<dbReference type="EMBL" id="CP018889">
    <property type="protein sequence ID" value="AUI67567.1"/>
    <property type="molecule type" value="Genomic_DNA"/>
</dbReference>
<gene>
    <name evidence="2" type="primary">elbB</name>
    <name evidence="2" type="ORF">BLE401_01890</name>
</gene>
<proteinExistence type="predicted"/>
<evidence type="ECO:0000313" key="3">
    <source>
        <dbReference type="Proteomes" id="UP000234271"/>
    </source>
</evidence>
<dbReference type="EC" id="4.2.1.-" evidence="2"/>
<dbReference type="KEGG" id="blep:AL038_04120"/>
<dbReference type="NCBIfam" id="NF008747">
    <property type="entry name" value="PRK11780.1"/>
    <property type="match status" value="1"/>
</dbReference>
<dbReference type="RefSeq" id="WP_062149428.1">
    <property type="nucleotide sequence ID" value="NZ_CP012373.2"/>
</dbReference>
<dbReference type="InterPro" id="IPR002818">
    <property type="entry name" value="DJ-1/PfpI"/>
</dbReference>
<dbReference type="Proteomes" id="UP000234271">
    <property type="component" value="Chromosome"/>
</dbReference>